<dbReference type="EMBL" id="CARXXK010000003">
    <property type="protein sequence ID" value="CAI6361086.1"/>
    <property type="molecule type" value="Genomic_DNA"/>
</dbReference>
<organism evidence="2 3">
    <name type="scientific">Macrosiphum euphorbiae</name>
    <name type="common">potato aphid</name>
    <dbReference type="NCBI Taxonomy" id="13131"/>
    <lineage>
        <taxon>Eukaryota</taxon>
        <taxon>Metazoa</taxon>
        <taxon>Ecdysozoa</taxon>
        <taxon>Arthropoda</taxon>
        <taxon>Hexapoda</taxon>
        <taxon>Insecta</taxon>
        <taxon>Pterygota</taxon>
        <taxon>Neoptera</taxon>
        <taxon>Paraneoptera</taxon>
        <taxon>Hemiptera</taxon>
        <taxon>Sternorrhyncha</taxon>
        <taxon>Aphidomorpha</taxon>
        <taxon>Aphidoidea</taxon>
        <taxon>Aphididae</taxon>
        <taxon>Macrosiphini</taxon>
        <taxon>Macrosiphum</taxon>
    </lineage>
</organism>
<feature type="region of interest" description="Disordered" evidence="1">
    <location>
        <begin position="47"/>
        <end position="71"/>
    </location>
</feature>
<sequence length="105" mass="12345">MPFRNDHSLPDYYITFHCDWRIGSAYSIYQPDKTVINELTQIINSYDTPKNPKSKVHQKSTSNRTRHGTTDQLVLATDLPYRRIKRKYEDDSPCSQPNMSFVITF</sequence>
<evidence type="ECO:0000313" key="3">
    <source>
        <dbReference type="Proteomes" id="UP001160148"/>
    </source>
</evidence>
<protein>
    <submittedName>
        <fullName evidence="2">Uncharacterized protein</fullName>
    </submittedName>
</protein>
<proteinExistence type="predicted"/>
<keyword evidence="3" id="KW-1185">Reference proteome</keyword>
<reference evidence="2 3" key="1">
    <citation type="submission" date="2023-01" db="EMBL/GenBank/DDBJ databases">
        <authorList>
            <person name="Whitehead M."/>
        </authorList>
    </citation>
    <scope>NUCLEOTIDE SEQUENCE [LARGE SCALE GENOMIC DNA]</scope>
</reference>
<accession>A0AAV0X022</accession>
<name>A0AAV0X022_9HEMI</name>
<evidence type="ECO:0000256" key="1">
    <source>
        <dbReference type="SAM" id="MobiDB-lite"/>
    </source>
</evidence>
<dbReference type="Proteomes" id="UP001160148">
    <property type="component" value="Unassembled WGS sequence"/>
</dbReference>
<gene>
    <name evidence="2" type="ORF">MEUPH1_LOCUS16303</name>
</gene>
<evidence type="ECO:0000313" key="2">
    <source>
        <dbReference type="EMBL" id="CAI6361086.1"/>
    </source>
</evidence>
<dbReference type="AlphaFoldDB" id="A0AAV0X022"/>
<comment type="caution">
    <text evidence="2">The sequence shown here is derived from an EMBL/GenBank/DDBJ whole genome shotgun (WGS) entry which is preliminary data.</text>
</comment>